<dbReference type="EMBL" id="CM037614">
    <property type="protein sequence ID" value="KAH8017918.1"/>
    <property type="molecule type" value="Genomic_DNA"/>
</dbReference>
<sequence length="106" mass="11575">MFSVSVSMVRQTPLMPLKTFSTHSLVIMKGSTLPDFAKGPSAQSLTTMKSIALSSSTKDLLIRTIKSGTLLVHEGPLNSIFLWTTDADVGRGRQGTVIFQIYFKIP</sequence>
<organism evidence="1 2">
    <name type="scientific">Sphaerodactylus townsendi</name>
    <dbReference type="NCBI Taxonomy" id="933632"/>
    <lineage>
        <taxon>Eukaryota</taxon>
        <taxon>Metazoa</taxon>
        <taxon>Chordata</taxon>
        <taxon>Craniata</taxon>
        <taxon>Vertebrata</taxon>
        <taxon>Euteleostomi</taxon>
        <taxon>Lepidosauria</taxon>
        <taxon>Squamata</taxon>
        <taxon>Bifurcata</taxon>
        <taxon>Gekkota</taxon>
        <taxon>Sphaerodactylidae</taxon>
        <taxon>Sphaerodactylus</taxon>
    </lineage>
</organism>
<gene>
    <name evidence="1" type="ORF">K3G42_033162</name>
</gene>
<keyword evidence="2" id="KW-1185">Reference proteome</keyword>
<evidence type="ECO:0000313" key="1">
    <source>
        <dbReference type="EMBL" id="KAH8017918.1"/>
    </source>
</evidence>
<proteinExistence type="predicted"/>
<evidence type="ECO:0000313" key="2">
    <source>
        <dbReference type="Proteomes" id="UP000827872"/>
    </source>
</evidence>
<comment type="caution">
    <text evidence="1">The sequence shown here is derived from an EMBL/GenBank/DDBJ whole genome shotgun (WGS) entry which is preliminary data.</text>
</comment>
<accession>A0ACB8GE77</accession>
<reference evidence="1" key="1">
    <citation type="submission" date="2021-08" db="EMBL/GenBank/DDBJ databases">
        <title>The first chromosome-level gecko genome reveals the dynamic sex chromosomes of Neotropical dwarf geckos (Sphaerodactylidae: Sphaerodactylus).</title>
        <authorList>
            <person name="Pinto B.J."/>
            <person name="Keating S.E."/>
            <person name="Gamble T."/>
        </authorList>
    </citation>
    <scope>NUCLEOTIDE SEQUENCE</scope>
    <source>
        <strain evidence="1">TG3544</strain>
    </source>
</reference>
<protein>
    <submittedName>
        <fullName evidence="1">Uncharacterized protein</fullName>
    </submittedName>
</protein>
<dbReference type="Proteomes" id="UP000827872">
    <property type="component" value="Linkage Group LG01"/>
</dbReference>
<name>A0ACB8GE77_9SAUR</name>